<organism evidence="1 2">
    <name type="scientific">Camellia lanceoleosa</name>
    <dbReference type="NCBI Taxonomy" id="1840588"/>
    <lineage>
        <taxon>Eukaryota</taxon>
        <taxon>Viridiplantae</taxon>
        <taxon>Streptophyta</taxon>
        <taxon>Embryophyta</taxon>
        <taxon>Tracheophyta</taxon>
        <taxon>Spermatophyta</taxon>
        <taxon>Magnoliopsida</taxon>
        <taxon>eudicotyledons</taxon>
        <taxon>Gunneridae</taxon>
        <taxon>Pentapetalae</taxon>
        <taxon>asterids</taxon>
        <taxon>Ericales</taxon>
        <taxon>Theaceae</taxon>
        <taxon>Camellia</taxon>
    </lineage>
</organism>
<dbReference type="EMBL" id="CM045767">
    <property type="protein sequence ID" value="KAI7996211.1"/>
    <property type="molecule type" value="Genomic_DNA"/>
</dbReference>
<accession>A0ACC0G822</accession>
<gene>
    <name evidence="1" type="ORF">LOK49_LG10G00615</name>
</gene>
<proteinExistence type="predicted"/>
<reference evidence="1 2" key="1">
    <citation type="journal article" date="2022" name="Plant J.">
        <title>Chromosome-level genome of Camellia lanceoleosa provides a valuable resource for understanding genome evolution and self-incompatibility.</title>
        <authorList>
            <person name="Gong W."/>
            <person name="Xiao S."/>
            <person name="Wang L."/>
            <person name="Liao Z."/>
            <person name="Chang Y."/>
            <person name="Mo W."/>
            <person name="Hu G."/>
            <person name="Li W."/>
            <person name="Zhao G."/>
            <person name="Zhu H."/>
            <person name="Hu X."/>
            <person name="Ji K."/>
            <person name="Xiang X."/>
            <person name="Song Q."/>
            <person name="Yuan D."/>
            <person name="Jin S."/>
            <person name="Zhang L."/>
        </authorList>
    </citation>
    <scope>NUCLEOTIDE SEQUENCE [LARGE SCALE GENOMIC DNA]</scope>
    <source>
        <strain evidence="1">SQ_2022a</strain>
    </source>
</reference>
<comment type="caution">
    <text evidence="1">The sequence shown here is derived from an EMBL/GenBank/DDBJ whole genome shotgun (WGS) entry which is preliminary data.</text>
</comment>
<keyword evidence="2" id="KW-1185">Reference proteome</keyword>
<evidence type="ECO:0000313" key="2">
    <source>
        <dbReference type="Proteomes" id="UP001060215"/>
    </source>
</evidence>
<dbReference type="Proteomes" id="UP001060215">
    <property type="component" value="Chromosome 10"/>
</dbReference>
<protein>
    <submittedName>
        <fullName evidence="1">Uncharacterized protein</fullName>
    </submittedName>
</protein>
<sequence length="114" mass="12350">MRAAATVAGITVMNGDLHGILSVSPPKHQVTSATHRASRLISSIVASSEEVNRNILTTSQSNLIDAMSQKLDMPRILLKERGAFGNANTGGIWLSSARAVRCWVKSRNERNPRV</sequence>
<evidence type="ECO:0000313" key="1">
    <source>
        <dbReference type="EMBL" id="KAI7996211.1"/>
    </source>
</evidence>
<name>A0ACC0G822_9ERIC</name>